<protein>
    <submittedName>
        <fullName evidence="6">Cystathionine gamma-synthase</fullName>
    </submittedName>
</protein>
<proteinExistence type="inferred from homology"/>
<dbReference type="PIRSF" id="PIRSF001434">
    <property type="entry name" value="CGS"/>
    <property type="match status" value="1"/>
</dbReference>
<dbReference type="FunFam" id="3.90.1150.10:FF:000008">
    <property type="entry name" value="Cystathionine gamma-synthase"/>
    <property type="match status" value="1"/>
</dbReference>
<dbReference type="Gene3D" id="3.90.1150.10">
    <property type="entry name" value="Aspartate Aminotransferase, domain 1"/>
    <property type="match status" value="1"/>
</dbReference>
<dbReference type="GO" id="GO:0019343">
    <property type="term" value="P:cysteine biosynthetic process via cystathionine"/>
    <property type="evidence" value="ECO:0007669"/>
    <property type="project" value="TreeGrafter"/>
</dbReference>
<evidence type="ECO:0000256" key="4">
    <source>
        <dbReference type="PIRSR" id="PIRSR001434-2"/>
    </source>
</evidence>
<dbReference type="OrthoDB" id="9803729at2"/>
<accession>A0A259U097</accession>
<dbReference type="FunFam" id="3.40.640.10:FF:000009">
    <property type="entry name" value="Cystathionine gamma-synthase homolog"/>
    <property type="match status" value="1"/>
</dbReference>
<keyword evidence="7" id="KW-1185">Reference proteome</keyword>
<dbReference type="CDD" id="cd00614">
    <property type="entry name" value="CGS_like"/>
    <property type="match status" value="1"/>
</dbReference>
<sequence length="400" mass="42872">MAHIPDARFGTLAVHAGQTPDPSTGAIMTPIYQTSTYVQEAPDVHQGYDYARVGNPTRTALEGNLAALEGAEHGICFASGVAAIDAILKCLKPGDHIVSTDDLYGGTYRLMTQVYEPWGLDFTFANLSDPADVDAVFTDKTKLLWIETPTNPLLRVFDIAALAERARARGVTVVVDNTFASPYLQQPLALGADLVLHSTTKYLGGHSDVVGGAVLTSDDDWAERLRFLIKSAGAVPGPMDCFLLLRATKTLHLRLERHCDNAEAVASFLKDHPKVGHVRYPGFEDHPGHEVAAKQMRRFGGMVSFTLADDTIDTAVSFMQATRVFALAESLGGVESLVSHPASMTHGSIPADVRRKAGLPDSLIRLSVGVEDVEDILADLSQALDSITIAASPEAEVEAA</sequence>
<dbReference type="Gene3D" id="3.40.640.10">
    <property type="entry name" value="Type I PLP-dependent aspartate aminotransferase-like (Major domain)"/>
    <property type="match status" value="1"/>
</dbReference>
<comment type="similarity">
    <text evidence="2 5">Belongs to the trans-sulfuration enzymes family.</text>
</comment>
<dbReference type="AlphaFoldDB" id="A0A259U097"/>
<dbReference type="EMBL" id="MQWB01000001">
    <property type="protein sequence ID" value="OZC03258.1"/>
    <property type="molecule type" value="Genomic_DNA"/>
</dbReference>
<dbReference type="GO" id="GO:0030170">
    <property type="term" value="F:pyridoxal phosphate binding"/>
    <property type="evidence" value="ECO:0007669"/>
    <property type="project" value="InterPro"/>
</dbReference>
<dbReference type="GO" id="GO:0003962">
    <property type="term" value="F:cystathionine gamma-synthase activity"/>
    <property type="evidence" value="ECO:0007669"/>
    <property type="project" value="TreeGrafter"/>
</dbReference>
<dbReference type="PANTHER" id="PTHR11808">
    <property type="entry name" value="TRANS-SULFURATION ENZYME FAMILY MEMBER"/>
    <property type="match status" value="1"/>
</dbReference>
<evidence type="ECO:0000256" key="3">
    <source>
        <dbReference type="ARBA" id="ARBA00022898"/>
    </source>
</evidence>
<organism evidence="6 7">
    <name type="scientific">Rubricoccus marinus</name>
    <dbReference type="NCBI Taxonomy" id="716817"/>
    <lineage>
        <taxon>Bacteria</taxon>
        <taxon>Pseudomonadati</taxon>
        <taxon>Rhodothermota</taxon>
        <taxon>Rhodothermia</taxon>
        <taxon>Rhodothermales</taxon>
        <taxon>Rubricoccaceae</taxon>
        <taxon>Rubricoccus</taxon>
    </lineage>
</organism>
<dbReference type="InterPro" id="IPR015424">
    <property type="entry name" value="PyrdxlP-dep_Trfase"/>
</dbReference>
<comment type="cofactor">
    <cofactor evidence="1 5">
        <name>pyridoxal 5'-phosphate</name>
        <dbReference type="ChEBI" id="CHEBI:597326"/>
    </cofactor>
</comment>
<keyword evidence="3 4" id="KW-0663">Pyridoxal phosphate</keyword>
<dbReference type="InParanoid" id="A0A259U097"/>
<dbReference type="GO" id="GO:0004123">
    <property type="term" value="F:cystathionine gamma-lyase activity"/>
    <property type="evidence" value="ECO:0007669"/>
    <property type="project" value="TreeGrafter"/>
</dbReference>
<dbReference type="Pfam" id="PF01053">
    <property type="entry name" value="Cys_Met_Meta_PP"/>
    <property type="match status" value="1"/>
</dbReference>
<dbReference type="InterPro" id="IPR054542">
    <property type="entry name" value="Cys_met_metab_PP"/>
</dbReference>
<evidence type="ECO:0000256" key="5">
    <source>
        <dbReference type="RuleBase" id="RU362118"/>
    </source>
</evidence>
<name>A0A259U097_9BACT</name>
<reference evidence="6 7" key="1">
    <citation type="submission" date="2016-11" db="EMBL/GenBank/DDBJ databases">
        <title>Study of marine rhodopsin-containing bacteria.</title>
        <authorList>
            <person name="Yoshizawa S."/>
            <person name="Kumagai Y."/>
            <person name="Kogure K."/>
        </authorList>
    </citation>
    <scope>NUCLEOTIDE SEQUENCE [LARGE SCALE GENOMIC DNA]</scope>
    <source>
        <strain evidence="6 7">SG-29</strain>
    </source>
</reference>
<evidence type="ECO:0000313" key="6">
    <source>
        <dbReference type="EMBL" id="OZC03258.1"/>
    </source>
</evidence>
<dbReference type="Proteomes" id="UP000216446">
    <property type="component" value="Unassembled WGS sequence"/>
</dbReference>
<dbReference type="FunCoup" id="A0A259U097">
    <property type="interactions" value="449"/>
</dbReference>
<comment type="caution">
    <text evidence="6">The sequence shown here is derived from an EMBL/GenBank/DDBJ whole genome shotgun (WGS) entry which is preliminary data.</text>
</comment>
<dbReference type="InterPro" id="IPR015422">
    <property type="entry name" value="PyrdxlP-dep_Trfase_small"/>
</dbReference>
<dbReference type="InterPro" id="IPR015421">
    <property type="entry name" value="PyrdxlP-dep_Trfase_major"/>
</dbReference>
<dbReference type="GO" id="GO:0005737">
    <property type="term" value="C:cytoplasm"/>
    <property type="evidence" value="ECO:0007669"/>
    <property type="project" value="TreeGrafter"/>
</dbReference>
<evidence type="ECO:0000313" key="7">
    <source>
        <dbReference type="Proteomes" id="UP000216446"/>
    </source>
</evidence>
<feature type="modified residue" description="N6-(pyridoxal phosphate)lysine" evidence="4">
    <location>
        <position position="201"/>
    </location>
</feature>
<dbReference type="InterPro" id="IPR000277">
    <property type="entry name" value="Cys/Met-Metab_PyrdxlP-dep_enz"/>
</dbReference>
<dbReference type="PANTHER" id="PTHR11808:SF15">
    <property type="entry name" value="CYSTATHIONINE GAMMA-LYASE"/>
    <property type="match status" value="1"/>
</dbReference>
<dbReference type="GO" id="GO:0019346">
    <property type="term" value="P:transsulfuration"/>
    <property type="evidence" value="ECO:0007669"/>
    <property type="project" value="InterPro"/>
</dbReference>
<gene>
    <name evidence="6" type="ORF">BSZ36_09880</name>
</gene>
<dbReference type="SUPFAM" id="SSF53383">
    <property type="entry name" value="PLP-dependent transferases"/>
    <property type="match status" value="1"/>
</dbReference>
<dbReference type="NCBIfam" id="NF005871">
    <property type="entry name" value="PRK07811.1"/>
    <property type="match status" value="1"/>
</dbReference>
<evidence type="ECO:0000256" key="1">
    <source>
        <dbReference type="ARBA" id="ARBA00001933"/>
    </source>
</evidence>
<dbReference type="RefSeq" id="WP_094548419.1">
    <property type="nucleotide sequence ID" value="NZ_MQWB01000001.1"/>
</dbReference>
<evidence type="ECO:0000256" key="2">
    <source>
        <dbReference type="ARBA" id="ARBA00009077"/>
    </source>
</evidence>
<dbReference type="PROSITE" id="PS00868">
    <property type="entry name" value="CYS_MET_METAB_PP"/>
    <property type="match status" value="1"/>
</dbReference>